<comment type="caution">
    <text evidence="1">The sequence shown here is derived from an EMBL/GenBank/DDBJ whole genome shotgun (WGS) entry which is preliminary data.</text>
</comment>
<evidence type="ECO:0000313" key="2">
    <source>
        <dbReference type="Proteomes" id="UP000069697"/>
    </source>
</evidence>
<dbReference type="AlphaFoldDB" id="A0A100VIJ5"/>
<evidence type="ECO:0000313" key="1">
    <source>
        <dbReference type="EMBL" id="GAS80472.1"/>
    </source>
</evidence>
<organism evidence="1 2">
    <name type="scientific">Paenibacillus amylolyticus</name>
    <dbReference type="NCBI Taxonomy" id="1451"/>
    <lineage>
        <taxon>Bacteria</taxon>
        <taxon>Bacillati</taxon>
        <taxon>Bacillota</taxon>
        <taxon>Bacilli</taxon>
        <taxon>Bacillales</taxon>
        <taxon>Paenibacillaceae</taxon>
        <taxon>Paenibacillus</taxon>
    </lineage>
</organism>
<reference evidence="1 2" key="1">
    <citation type="journal article" date="2016" name="Genome Announc.">
        <title>Draft Genome Sequence of Paenibacillus amylolyticus Heshi-A3, Isolated from Fermented Rice Bran in a Japanese Fermented Seafood Dish.</title>
        <authorList>
            <person name="Akuzawa S."/>
            <person name="Nagaoka J."/>
            <person name="Kanekatsu M."/>
            <person name="Kubota E."/>
            <person name="Ohtake R."/>
            <person name="Suzuki T."/>
            <person name="Kanesaki Y."/>
        </authorList>
    </citation>
    <scope>NUCLEOTIDE SEQUENCE [LARGE SCALE GENOMIC DNA]</scope>
    <source>
        <strain evidence="1 2">Heshi-A3</strain>
    </source>
</reference>
<protein>
    <submittedName>
        <fullName evidence="1">SpoOM family protein</fullName>
    </submittedName>
</protein>
<dbReference type="RefSeq" id="WP_062833354.1">
    <property type="nucleotide sequence ID" value="NZ_BCNV01000001.1"/>
</dbReference>
<dbReference type="PANTHER" id="PTHR40053:SF1">
    <property type="entry name" value="SPORULATION-CONTROL PROTEIN SPO0M"/>
    <property type="match status" value="1"/>
</dbReference>
<reference evidence="2" key="2">
    <citation type="submission" date="2016-01" db="EMBL/GenBank/DDBJ databases">
        <title>Draft Genome Sequence of Paenibacillus amylolyticus Heshi-A3 that Was Isolated from Fermented Rice Bran with Aging Salted Mackerel, Which Was Named Heshiko as Traditional Fermented Seafood in Japan.</title>
        <authorList>
            <person name="Akuzawa S."/>
            <person name="Nakagawa J."/>
            <person name="Kanekatsu T."/>
            <person name="Kubota E."/>
            <person name="Ohtake R."/>
            <person name="Suzuki T."/>
            <person name="Kanesaki Y."/>
        </authorList>
    </citation>
    <scope>NUCLEOTIDE SEQUENCE [LARGE SCALE GENOMIC DNA]</scope>
    <source>
        <strain evidence="2">Heshi-A3</strain>
    </source>
</reference>
<dbReference type="Proteomes" id="UP000069697">
    <property type="component" value="Unassembled WGS sequence"/>
</dbReference>
<dbReference type="Pfam" id="PF07070">
    <property type="entry name" value="Spo0M"/>
    <property type="match status" value="1"/>
</dbReference>
<name>A0A100VIJ5_PAEAM</name>
<dbReference type="PANTHER" id="PTHR40053">
    <property type="entry name" value="SPORULATION-CONTROL PROTEIN SPO0M"/>
    <property type="match status" value="1"/>
</dbReference>
<sequence>MSFFKKMLASVGVGAAKVNTELHTPEVTPGGIISGVVYIEGGDVEQNVDRIYLSIKTHYIRERDDRKVKETAVIAKYLLTEGFTLQPGAKLEKDFSFDLPENLPITLHRAEVWVETGLDISSAVDPSDRDRLHVVPSKDMNTVLGAIDILGFKLREVTNDYAPKLGGNLPFVQEFEFVPTSKFRGHLDELEVLFYPMGDSLELLLQIDRRARGLSGIFSEAMGTDESFVRLHLYERHLARGPHSVAQGLEEVISKHI</sequence>
<proteinExistence type="predicted"/>
<gene>
    <name evidence="1" type="ORF">PAHA3_0542</name>
</gene>
<dbReference type="InterPro" id="IPR009776">
    <property type="entry name" value="Spore_0_M"/>
</dbReference>
<dbReference type="EMBL" id="BCNV01000001">
    <property type="protein sequence ID" value="GAS80472.1"/>
    <property type="molecule type" value="Genomic_DNA"/>
</dbReference>
<accession>A0A100VIJ5</accession>